<protein>
    <submittedName>
        <fullName evidence="1">Uncharacterized protein</fullName>
    </submittedName>
</protein>
<dbReference type="RefSeq" id="WP_066674395.1">
    <property type="nucleotide sequence ID" value="NZ_CP033928.1"/>
</dbReference>
<evidence type="ECO:0000313" key="2">
    <source>
        <dbReference type="Proteomes" id="UP000269076"/>
    </source>
</evidence>
<reference evidence="1 2" key="1">
    <citation type="submission" date="2018-11" db="EMBL/GenBank/DDBJ databases">
        <title>Proposal to divide the Flavobacteriaceae and reorganize its genera based on Amino Acid Identity values calculated from whole genome sequences.</title>
        <authorList>
            <person name="Nicholson A.C."/>
            <person name="Gulvik C.A."/>
            <person name="Whitney A.M."/>
            <person name="Humrighouse B.W."/>
            <person name="Bell M."/>
            <person name="Holmes B."/>
            <person name="Steigerwalt A."/>
            <person name="Villarma A."/>
            <person name="Sheth M."/>
            <person name="Batra D."/>
            <person name="Pryor J."/>
            <person name="Bernardet J.-F."/>
            <person name="Hugo C."/>
            <person name="Kampfer P."/>
            <person name="Newman J."/>
            <person name="Mcquiston J.R."/>
        </authorList>
    </citation>
    <scope>NUCLEOTIDE SEQUENCE [LARGE SCALE GENOMIC DNA]</scope>
    <source>
        <strain evidence="1 2">G0211</strain>
    </source>
</reference>
<proteinExistence type="predicted"/>
<dbReference type="AlphaFoldDB" id="A0A3G6N4F7"/>
<organism evidence="1 2">
    <name type="scientific">Chryseobacterium indoltheticum</name>
    <dbReference type="NCBI Taxonomy" id="254"/>
    <lineage>
        <taxon>Bacteria</taxon>
        <taxon>Pseudomonadati</taxon>
        <taxon>Bacteroidota</taxon>
        <taxon>Flavobacteriia</taxon>
        <taxon>Flavobacteriales</taxon>
        <taxon>Weeksellaceae</taxon>
        <taxon>Chryseobacterium group</taxon>
        <taxon>Chryseobacterium</taxon>
    </lineage>
</organism>
<accession>A0A3G6N4F7</accession>
<name>A0A3G6N4F7_9FLAO</name>
<dbReference type="EMBL" id="CP033928">
    <property type="protein sequence ID" value="AZA60825.1"/>
    <property type="molecule type" value="Genomic_DNA"/>
</dbReference>
<evidence type="ECO:0000313" key="1">
    <source>
        <dbReference type="EMBL" id="AZA60825.1"/>
    </source>
</evidence>
<dbReference type="Proteomes" id="UP000269076">
    <property type="component" value="Chromosome"/>
</dbReference>
<gene>
    <name evidence="1" type="ORF">EG340_07115</name>
</gene>
<sequence length="89" mass="10116">MINIGATIPQEISEYLREFTHKDEWGDVANIVNCSPSTVRDVLYRRNSVSEKSLEALKYLFPIATKNADQKIKSARNCKKAVKEILDCV</sequence>